<reference evidence="1 2" key="1">
    <citation type="submission" date="2015-04" db="EMBL/GenBank/DDBJ databases">
        <authorList>
            <person name="Syromyatnikov M.Y."/>
            <person name="Popov V.N."/>
        </authorList>
    </citation>
    <scope>NUCLEOTIDE SEQUENCE [LARGE SCALE GENOMIC DNA]</scope>
    <source>
        <strain evidence="1 2">CECT 5292</strain>
    </source>
</reference>
<protein>
    <recommendedName>
        <fullName evidence="3">Phytanoyl-CoA dioxygenase (PhyH)</fullName>
    </recommendedName>
</protein>
<dbReference type="AlphaFoldDB" id="A0A0U1NJ11"/>
<evidence type="ECO:0000313" key="2">
    <source>
        <dbReference type="Proteomes" id="UP000048949"/>
    </source>
</evidence>
<dbReference type="OrthoDB" id="7345863at2"/>
<evidence type="ECO:0000313" key="1">
    <source>
        <dbReference type="EMBL" id="CRK74688.1"/>
    </source>
</evidence>
<sequence length="252" mass="27463">MGLLGSSGFVIYPHDPRVAEWSDKAAEVMRPIARDPAVQAVNLRHGNTWFVGVDALPNTPDGAVGDVPLMGAWRDAVPALPLHRAQVSIIYPGYPKQDVGESDANHRYRSNRSAAHVDGLLPVGPQKQRFAMEYHAYILAIPLGKVAAAPTVVWEGSQTIMQRALLEAIGDADPSQVDITDAYQAARREVFDCCPKVPLNIIKGQAALLHPFLLHGTDPWDPEVGDPDGHGRMTAFFRPDLGDGRAWLDIEL</sequence>
<gene>
    <name evidence="1" type="ORF">NIG5292_00723</name>
</gene>
<dbReference type="RefSeq" id="WP_048598053.1">
    <property type="nucleotide sequence ID" value="NZ_CBFHGK010000001.1"/>
</dbReference>
<keyword evidence="2" id="KW-1185">Reference proteome</keyword>
<accession>A0A0U1NJ11</accession>
<dbReference type="SUPFAM" id="SSF51197">
    <property type="entry name" value="Clavaminate synthase-like"/>
    <property type="match status" value="1"/>
</dbReference>
<name>A0A0U1NJ11_9RHOB</name>
<evidence type="ECO:0008006" key="3">
    <source>
        <dbReference type="Google" id="ProtNLM"/>
    </source>
</evidence>
<organism evidence="1 2">
    <name type="scientific">Nereida ignava</name>
    <dbReference type="NCBI Taxonomy" id="282199"/>
    <lineage>
        <taxon>Bacteria</taxon>
        <taxon>Pseudomonadati</taxon>
        <taxon>Pseudomonadota</taxon>
        <taxon>Alphaproteobacteria</taxon>
        <taxon>Rhodobacterales</taxon>
        <taxon>Roseobacteraceae</taxon>
        <taxon>Nereida</taxon>
    </lineage>
</organism>
<dbReference type="Proteomes" id="UP000048949">
    <property type="component" value="Unassembled WGS sequence"/>
</dbReference>
<dbReference type="EMBL" id="CVQV01000003">
    <property type="protein sequence ID" value="CRK74688.1"/>
    <property type="molecule type" value="Genomic_DNA"/>
</dbReference>
<dbReference type="STRING" id="282199.GCA_001049735_00723"/>
<proteinExistence type="predicted"/>